<dbReference type="InterPro" id="IPR014895">
    <property type="entry name" value="Alginate_lyase_2"/>
</dbReference>
<keyword evidence="4" id="KW-1185">Reference proteome</keyword>
<gene>
    <name evidence="3" type="ORF">NLU13_2768</name>
</gene>
<dbReference type="Proteomes" id="UP001175261">
    <property type="component" value="Unassembled WGS sequence"/>
</dbReference>
<dbReference type="EMBL" id="JAPDFR010000002">
    <property type="protein sequence ID" value="KAK0389193.1"/>
    <property type="molecule type" value="Genomic_DNA"/>
</dbReference>
<feature type="signal peptide" evidence="1">
    <location>
        <begin position="1"/>
        <end position="23"/>
    </location>
</feature>
<feature type="chain" id="PRO_5041450404" description="Alginate lyase 2 domain-containing protein" evidence="1">
    <location>
        <begin position="24"/>
        <end position="250"/>
    </location>
</feature>
<dbReference type="InterPro" id="IPR013320">
    <property type="entry name" value="ConA-like_dom_sf"/>
</dbReference>
<dbReference type="Pfam" id="PF08787">
    <property type="entry name" value="Alginate_lyase2"/>
    <property type="match status" value="1"/>
</dbReference>
<evidence type="ECO:0000259" key="2">
    <source>
        <dbReference type="Pfam" id="PF08787"/>
    </source>
</evidence>
<organism evidence="3 4">
    <name type="scientific">Sarocladium strictum</name>
    <name type="common">Black bundle disease fungus</name>
    <name type="synonym">Acremonium strictum</name>
    <dbReference type="NCBI Taxonomy" id="5046"/>
    <lineage>
        <taxon>Eukaryota</taxon>
        <taxon>Fungi</taxon>
        <taxon>Dikarya</taxon>
        <taxon>Ascomycota</taxon>
        <taxon>Pezizomycotina</taxon>
        <taxon>Sordariomycetes</taxon>
        <taxon>Hypocreomycetidae</taxon>
        <taxon>Hypocreales</taxon>
        <taxon>Sarocladiaceae</taxon>
        <taxon>Sarocladium</taxon>
    </lineage>
</organism>
<accession>A0AA39L9N1</accession>
<evidence type="ECO:0000313" key="3">
    <source>
        <dbReference type="EMBL" id="KAK0389193.1"/>
    </source>
</evidence>
<dbReference type="SUPFAM" id="SSF49899">
    <property type="entry name" value="Concanavalin A-like lectins/glucanases"/>
    <property type="match status" value="1"/>
</dbReference>
<proteinExistence type="predicted"/>
<dbReference type="Gene3D" id="2.60.120.200">
    <property type="match status" value="1"/>
</dbReference>
<sequence length="250" mass="26517">MRSPAHILLPLAAALWLGTTAAAQDPDCAPGGNFDLSKFNLQLPIGSDSNPDSPQTISSSELAGCDGWSDTSYFFTSSSGSLIMKVPGSPSSSGCVTTPNSDHCRTELRETSPGSWDPNSSVNRLKVRLAVKVPGNGGIAIGQILHNLQPNKPVAELYYEPSGDIEIGVAQTTAGGNQIRQPVGHIDVGDIFTFELRYESNALSIALNDGGFQDLDTYDLDAPPCYFKTGNYNQGDAPTEVSFHDISVSH</sequence>
<evidence type="ECO:0000313" key="4">
    <source>
        <dbReference type="Proteomes" id="UP001175261"/>
    </source>
</evidence>
<protein>
    <recommendedName>
        <fullName evidence="2">Alginate lyase 2 domain-containing protein</fullName>
    </recommendedName>
</protein>
<evidence type="ECO:0000256" key="1">
    <source>
        <dbReference type="SAM" id="SignalP"/>
    </source>
</evidence>
<dbReference type="AlphaFoldDB" id="A0AA39L9N1"/>
<feature type="domain" description="Alginate lyase 2" evidence="2">
    <location>
        <begin position="34"/>
        <end position="250"/>
    </location>
</feature>
<keyword evidence="1" id="KW-0732">Signal</keyword>
<comment type="caution">
    <text evidence="3">The sequence shown here is derived from an EMBL/GenBank/DDBJ whole genome shotgun (WGS) entry which is preliminary data.</text>
</comment>
<reference evidence="3" key="1">
    <citation type="submission" date="2022-10" db="EMBL/GenBank/DDBJ databases">
        <title>Determination and structural analysis of whole genome sequence of Sarocladium strictum F4-1.</title>
        <authorList>
            <person name="Hu L."/>
            <person name="Jiang Y."/>
        </authorList>
    </citation>
    <scope>NUCLEOTIDE SEQUENCE</scope>
    <source>
        <strain evidence="3">F4-1</strain>
    </source>
</reference>
<name>A0AA39L9N1_SARSR</name>